<evidence type="ECO:0000313" key="1">
    <source>
        <dbReference type="EMBL" id="KAI8438612.1"/>
    </source>
</evidence>
<accession>A0ACC0KQR4</accession>
<sequence length="236" mass="27414">MQNEIEAITELPTMALCGGGLWMGLEFHMKYVISYGTTAAFARLDNMEAPPTPRCIARVHVYSQMWRYFDVGLYKFLVKYIYKPSLSMISRYLKLLPVMLHKLTASFATFIFIFIWHGTVWDVFVWSALNFLGITLEHLGKATSTTEAYKWFKKEVLRSDEMEEIMDLPLLALCGGCVWMGHEFHTKHVISFGTTSAYARLDHMEAPPTPRCFARIHLYSLMWKYFDVGLYKFLVK</sequence>
<reference evidence="1 2" key="1">
    <citation type="journal article" date="2022" name="Genome Biol. Evol.">
        <title>The Spruce Budworm Genome: Reconstructing the Evolutionary History of Antifreeze Proteins.</title>
        <authorList>
            <person name="Beliveau C."/>
            <person name="Gagne P."/>
            <person name="Picq S."/>
            <person name="Vernygora O."/>
            <person name="Keeling C.I."/>
            <person name="Pinkney K."/>
            <person name="Doucet D."/>
            <person name="Wen F."/>
            <person name="Johnston J.S."/>
            <person name="Maaroufi H."/>
            <person name="Boyle B."/>
            <person name="Laroche J."/>
            <person name="Dewar K."/>
            <person name="Juretic N."/>
            <person name="Blackburn G."/>
            <person name="Nisole A."/>
            <person name="Brunet B."/>
            <person name="Brandao M."/>
            <person name="Lumley L."/>
            <person name="Duan J."/>
            <person name="Quan G."/>
            <person name="Lucarotti C.J."/>
            <person name="Roe A.D."/>
            <person name="Sperling F.A.H."/>
            <person name="Levesque R.C."/>
            <person name="Cusson M."/>
        </authorList>
    </citation>
    <scope>NUCLEOTIDE SEQUENCE [LARGE SCALE GENOMIC DNA]</scope>
    <source>
        <strain evidence="1">Glfc:IPQL:Cfum</strain>
    </source>
</reference>
<gene>
    <name evidence="1" type="ORF">MSG28_011050</name>
</gene>
<dbReference type="Proteomes" id="UP001064048">
    <property type="component" value="Chromosome 18"/>
</dbReference>
<protein>
    <submittedName>
        <fullName evidence="1">Uncharacterized protein</fullName>
    </submittedName>
</protein>
<proteinExistence type="predicted"/>
<name>A0ACC0KQR4_CHOFU</name>
<evidence type="ECO:0000313" key="2">
    <source>
        <dbReference type="Proteomes" id="UP001064048"/>
    </source>
</evidence>
<dbReference type="EMBL" id="CM046118">
    <property type="protein sequence ID" value="KAI8438612.1"/>
    <property type="molecule type" value="Genomic_DNA"/>
</dbReference>
<keyword evidence="2" id="KW-1185">Reference proteome</keyword>
<comment type="caution">
    <text evidence="1">The sequence shown here is derived from an EMBL/GenBank/DDBJ whole genome shotgun (WGS) entry which is preliminary data.</text>
</comment>
<organism evidence="1 2">
    <name type="scientific">Choristoneura fumiferana</name>
    <name type="common">Spruce budworm moth</name>
    <name type="synonym">Archips fumiferana</name>
    <dbReference type="NCBI Taxonomy" id="7141"/>
    <lineage>
        <taxon>Eukaryota</taxon>
        <taxon>Metazoa</taxon>
        <taxon>Ecdysozoa</taxon>
        <taxon>Arthropoda</taxon>
        <taxon>Hexapoda</taxon>
        <taxon>Insecta</taxon>
        <taxon>Pterygota</taxon>
        <taxon>Neoptera</taxon>
        <taxon>Endopterygota</taxon>
        <taxon>Lepidoptera</taxon>
        <taxon>Glossata</taxon>
        <taxon>Ditrysia</taxon>
        <taxon>Tortricoidea</taxon>
        <taxon>Tortricidae</taxon>
        <taxon>Tortricinae</taxon>
        <taxon>Choristoneura</taxon>
    </lineage>
</organism>